<dbReference type="PANTHER" id="PTHR43744:SF3">
    <property type="entry name" value="LACTOSE TRANSPORT SYSTEM PERMEASE PROTEIN LACG"/>
    <property type="match status" value="1"/>
</dbReference>
<feature type="domain" description="ABC transmembrane type-1" evidence="8">
    <location>
        <begin position="73"/>
        <end position="264"/>
    </location>
</feature>
<reference evidence="9 10" key="1">
    <citation type="submission" date="2018-03" db="EMBL/GenBank/DDBJ databases">
        <title>Genomic Encyclopedia of Archaeal and Bacterial Type Strains, Phase II (KMG-II): from individual species to whole genera.</title>
        <authorList>
            <person name="Goeker M."/>
        </authorList>
    </citation>
    <scope>NUCLEOTIDE SEQUENCE [LARGE SCALE GENOMIC DNA]</scope>
    <source>
        <strain evidence="9 10">DSM 19711</strain>
    </source>
</reference>
<keyword evidence="6 7" id="KW-0472">Membrane</keyword>
<dbReference type="CDD" id="cd06261">
    <property type="entry name" value="TM_PBP2"/>
    <property type="match status" value="1"/>
</dbReference>
<dbReference type="Proteomes" id="UP000238083">
    <property type="component" value="Unassembled WGS sequence"/>
</dbReference>
<feature type="transmembrane region" description="Helical" evidence="7">
    <location>
        <begin position="246"/>
        <end position="264"/>
    </location>
</feature>
<accession>A0A2T0RAY0</accession>
<dbReference type="RefSeq" id="WP_106206689.1">
    <property type="nucleotide sequence ID" value="NZ_PVZF01000001.1"/>
</dbReference>
<feature type="transmembrane region" description="Helical" evidence="7">
    <location>
        <begin position="12"/>
        <end position="30"/>
    </location>
</feature>
<feature type="transmembrane region" description="Helical" evidence="7">
    <location>
        <begin position="77"/>
        <end position="98"/>
    </location>
</feature>
<evidence type="ECO:0000313" key="10">
    <source>
        <dbReference type="Proteomes" id="UP000238083"/>
    </source>
</evidence>
<dbReference type="SUPFAM" id="SSF161098">
    <property type="entry name" value="MetI-like"/>
    <property type="match status" value="1"/>
</dbReference>
<evidence type="ECO:0000256" key="6">
    <source>
        <dbReference type="ARBA" id="ARBA00023136"/>
    </source>
</evidence>
<feature type="transmembrane region" description="Helical" evidence="7">
    <location>
        <begin position="110"/>
        <end position="132"/>
    </location>
</feature>
<keyword evidence="2 7" id="KW-0813">Transport</keyword>
<comment type="subcellular location">
    <subcellularLocation>
        <location evidence="1 7">Cell membrane</location>
        <topology evidence="1 7">Multi-pass membrane protein</topology>
    </subcellularLocation>
</comment>
<proteinExistence type="inferred from homology"/>
<keyword evidence="3" id="KW-1003">Cell membrane</keyword>
<evidence type="ECO:0000256" key="1">
    <source>
        <dbReference type="ARBA" id="ARBA00004651"/>
    </source>
</evidence>
<dbReference type="AlphaFoldDB" id="A0A2T0RAY0"/>
<dbReference type="Pfam" id="PF00528">
    <property type="entry name" value="BPD_transp_1"/>
    <property type="match status" value="1"/>
</dbReference>
<evidence type="ECO:0000256" key="2">
    <source>
        <dbReference type="ARBA" id="ARBA00022448"/>
    </source>
</evidence>
<dbReference type="GO" id="GO:0055085">
    <property type="term" value="P:transmembrane transport"/>
    <property type="evidence" value="ECO:0007669"/>
    <property type="project" value="InterPro"/>
</dbReference>
<evidence type="ECO:0000256" key="4">
    <source>
        <dbReference type="ARBA" id="ARBA00022692"/>
    </source>
</evidence>
<dbReference type="InterPro" id="IPR035906">
    <property type="entry name" value="MetI-like_sf"/>
</dbReference>
<feature type="transmembrane region" description="Helical" evidence="7">
    <location>
        <begin position="189"/>
        <end position="210"/>
    </location>
</feature>
<feature type="transmembrane region" description="Helical" evidence="7">
    <location>
        <begin position="144"/>
        <end position="163"/>
    </location>
</feature>
<dbReference type="PANTHER" id="PTHR43744">
    <property type="entry name" value="ABC TRANSPORTER PERMEASE PROTEIN MG189-RELATED-RELATED"/>
    <property type="match status" value="1"/>
</dbReference>
<dbReference type="OrthoDB" id="3521657at2"/>
<dbReference type="PROSITE" id="PS50928">
    <property type="entry name" value="ABC_TM1"/>
    <property type="match status" value="1"/>
</dbReference>
<name>A0A2T0RAY0_9ACTN</name>
<evidence type="ECO:0000256" key="5">
    <source>
        <dbReference type="ARBA" id="ARBA00022989"/>
    </source>
</evidence>
<comment type="caution">
    <text evidence="9">The sequence shown here is derived from an EMBL/GenBank/DDBJ whole genome shotgun (WGS) entry which is preliminary data.</text>
</comment>
<dbReference type="EMBL" id="PVZF01000001">
    <property type="protein sequence ID" value="PRY18309.1"/>
    <property type="molecule type" value="Genomic_DNA"/>
</dbReference>
<evidence type="ECO:0000256" key="7">
    <source>
        <dbReference type="RuleBase" id="RU363032"/>
    </source>
</evidence>
<dbReference type="InterPro" id="IPR000515">
    <property type="entry name" value="MetI-like"/>
</dbReference>
<organism evidence="9 10">
    <name type="scientific">Kineococcus rhizosphaerae</name>
    <dbReference type="NCBI Taxonomy" id="559628"/>
    <lineage>
        <taxon>Bacteria</taxon>
        <taxon>Bacillati</taxon>
        <taxon>Actinomycetota</taxon>
        <taxon>Actinomycetes</taxon>
        <taxon>Kineosporiales</taxon>
        <taxon>Kineosporiaceae</taxon>
        <taxon>Kineococcus</taxon>
    </lineage>
</organism>
<evidence type="ECO:0000259" key="8">
    <source>
        <dbReference type="PROSITE" id="PS50928"/>
    </source>
</evidence>
<keyword evidence="4 7" id="KW-0812">Transmembrane</keyword>
<evidence type="ECO:0000313" key="9">
    <source>
        <dbReference type="EMBL" id="PRY18309.1"/>
    </source>
</evidence>
<comment type="similarity">
    <text evidence="7">Belongs to the binding-protein-dependent transport system permease family.</text>
</comment>
<dbReference type="Gene3D" id="1.10.3720.10">
    <property type="entry name" value="MetI-like"/>
    <property type="match status" value="1"/>
</dbReference>
<protein>
    <submittedName>
        <fullName evidence="9">Carbohydrate ABC transporter membrane protein 2 (CUT1 family)</fullName>
    </submittedName>
</protein>
<dbReference type="GO" id="GO:0005886">
    <property type="term" value="C:plasma membrane"/>
    <property type="evidence" value="ECO:0007669"/>
    <property type="project" value="UniProtKB-SubCell"/>
</dbReference>
<gene>
    <name evidence="9" type="ORF">CLV37_101554</name>
</gene>
<keyword evidence="5 7" id="KW-1133">Transmembrane helix</keyword>
<sequence length="278" mass="29819">MFRYTRGTLVREVVAILACALFCLPLYVLLVGSLKSASEIANGSAFSLPRSLHWSNFTDVLSATGGNSVVTGFVNSLIVTLGSVALLIGLGSVCAYVLVRSTRRWARTTFVLFVVAIVLPTQLGVVPLYVGARTLGVTGSLPGLILIDTGTFLPLAVFLYATFFRNHPRDWEEAAALDGAGAFATFRHAVLPLVGPVTGTAGILTGVVIWNDFFTPLIFVGGTNFPTLPVVMYQYVGALNSEWNKIFAVVVIAFIPVMVFFVFAQRRLMEGFSGGVRG</sequence>
<keyword evidence="10" id="KW-1185">Reference proteome</keyword>
<evidence type="ECO:0000256" key="3">
    <source>
        <dbReference type="ARBA" id="ARBA00022475"/>
    </source>
</evidence>